<dbReference type="Proteomes" id="UP001231166">
    <property type="component" value="Chromosome"/>
</dbReference>
<dbReference type="InterPro" id="IPR016035">
    <property type="entry name" value="Acyl_Trfase/lysoPLipase"/>
</dbReference>
<reference evidence="4" key="1">
    <citation type="submission" date="2022-12" db="EMBL/GenBank/DDBJ databases">
        <authorList>
            <person name="Krivoruchko A.V."/>
            <person name="Elkin A."/>
        </authorList>
    </citation>
    <scope>NUCLEOTIDE SEQUENCE</scope>
    <source>
        <strain evidence="4">IEGM 249</strain>
    </source>
</reference>
<evidence type="ECO:0000313" key="7">
    <source>
        <dbReference type="Proteomes" id="UP001231166"/>
    </source>
</evidence>
<dbReference type="EMBL" id="JAPWIS010000021">
    <property type="protein sequence ID" value="MCZ4588306.1"/>
    <property type="molecule type" value="Genomic_DNA"/>
</dbReference>
<dbReference type="Proteomes" id="UP001066327">
    <property type="component" value="Unassembled WGS sequence"/>
</dbReference>
<evidence type="ECO:0000313" key="6">
    <source>
        <dbReference type="Proteomes" id="UP001066327"/>
    </source>
</evidence>
<keyword evidence="6" id="KW-1185">Reference proteome</keyword>
<keyword evidence="2" id="KW-0442">Lipid degradation</keyword>
<feature type="short sequence motif" description="DGA/G" evidence="2">
    <location>
        <begin position="244"/>
        <end position="246"/>
    </location>
</feature>
<dbReference type="GO" id="GO:0016042">
    <property type="term" value="P:lipid catabolic process"/>
    <property type="evidence" value="ECO:0007669"/>
    <property type="project" value="UniProtKB-UniRule"/>
</dbReference>
<feature type="domain" description="PNPLA" evidence="3">
    <location>
        <begin position="82"/>
        <end position="257"/>
    </location>
</feature>
<protein>
    <submittedName>
        <fullName evidence="5">Patatin-like phospholipase family protein</fullName>
    </submittedName>
</protein>
<gene>
    <name evidence="4" type="ORF">O4328_32355</name>
    <name evidence="5" type="ORF">Q5707_20915</name>
</gene>
<dbReference type="Pfam" id="PF01734">
    <property type="entry name" value="Patatin"/>
    <property type="match status" value="1"/>
</dbReference>
<organism evidence="5 7">
    <name type="scientific">Rhodococcus opacus</name>
    <name type="common">Nocardia opaca</name>
    <dbReference type="NCBI Taxonomy" id="37919"/>
    <lineage>
        <taxon>Bacteria</taxon>
        <taxon>Bacillati</taxon>
        <taxon>Actinomycetota</taxon>
        <taxon>Actinomycetes</taxon>
        <taxon>Mycobacteriales</taxon>
        <taxon>Nocardiaceae</taxon>
        <taxon>Rhodococcus</taxon>
    </lineage>
</organism>
<dbReference type="SUPFAM" id="SSF52151">
    <property type="entry name" value="FabD/lysophospholipase-like"/>
    <property type="match status" value="1"/>
</dbReference>
<dbReference type="GO" id="GO:0016787">
    <property type="term" value="F:hydrolase activity"/>
    <property type="evidence" value="ECO:0007669"/>
    <property type="project" value="UniProtKB-UniRule"/>
</dbReference>
<keyword evidence="2" id="KW-0378">Hydrolase</keyword>
<name>A0AAX3Y8A3_RHOOP</name>
<keyword evidence="1 2" id="KW-0443">Lipid metabolism</keyword>
<evidence type="ECO:0000256" key="2">
    <source>
        <dbReference type="PROSITE-ProRule" id="PRU01161"/>
    </source>
</evidence>
<feature type="active site" description="Nucleophile" evidence="2">
    <location>
        <position position="115"/>
    </location>
</feature>
<proteinExistence type="predicted"/>
<evidence type="ECO:0000313" key="4">
    <source>
        <dbReference type="EMBL" id="MCZ4588306.1"/>
    </source>
</evidence>
<evidence type="ECO:0000259" key="3">
    <source>
        <dbReference type="PROSITE" id="PS51635"/>
    </source>
</evidence>
<sequence length="373" mass="40628">MNAHSEYMLSAVLDVFRLRQYFNVITRTRELLEGVREDAGFLADAGRAVLPLPDATRGQHFRPFPPFSPYPTTVAKGQRVALVATGGSGALASVVGVARAFEEGGVRPAVISLCSGSAMFGFPVAAGFSAEEVAAFVLGLRPDDYLDVGWRELLSVAPTAGRGFAGILRGEAIENVYRSLLGDMTLGEMPIPAYAPIWNVEQNRLVYLGSGTYPDLPVARAVRMAVALPLFIQPVEFGGFHWCDGGIVDIFPVHPVLDIEEPCDLTLAVNGFYPPGFEGEDATGWEDRRASILYVASQVRTCQQIELARENLSRLRSASTVTMIEPVPYETVRGVGFYRQFLSTRNWAQFMLAGYRDGRQALATPRNTVGAET</sequence>
<accession>A0AAX3Y8A3</accession>
<dbReference type="AlphaFoldDB" id="A0AAX3Y8A3"/>
<comment type="caution">
    <text evidence="2">Lacks conserved residue(s) required for the propagation of feature annotation.</text>
</comment>
<evidence type="ECO:0000313" key="5">
    <source>
        <dbReference type="EMBL" id="WLF44430.1"/>
    </source>
</evidence>
<dbReference type="Gene3D" id="3.40.1090.10">
    <property type="entry name" value="Cytosolic phospholipase A2 catalytic domain"/>
    <property type="match status" value="2"/>
</dbReference>
<dbReference type="EMBL" id="CP130953">
    <property type="protein sequence ID" value="WLF44430.1"/>
    <property type="molecule type" value="Genomic_DNA"/>
</dbReference>
<dbReference type="PROSITE" id="PS51635">
    <property type="entry name" value="PNPLA"/>
    <property type="match status" value="1"/>
</dbReference>
<dbReference type="InterPro" id="IPR002641">
    <property type="entry name" value="PNPLA_dom"/>
</dbReference>
<evidence type="ECO:0000256" key="1">
    <source>
        <dbReference type="ARBA" id="ARBA00023098"/>
    </source>
</evidence>
<feature type="active site" description="Proton acceptor" evidence="2">
    <location>
        <position position="244"/>
    </location>
</feature>
<reference evidence="5" key="2">
    <citation type="submission" date="2023-07" db="EMBL/GenBank/DDBJ databases">
        <title>Genomic analysis of Rhodococcus opacus VOC-14 with glycol ethers degradation activity.</title>
        <authorList>
            <person name="Narkevich D.A."/>
            <person name="Hlushen A.M."/>
            <person name="Akhremchuk A.E."/>
            <person name="Sikolenko M.A."/>
            <person name="Valentovich L.N."/>
        </authorList>
    </citation>
    <scope>NUCLEOTIDE SEQUENCE</scope>
    <source>
        <strain evidence="5">VOC-14</strain>
    </source>
</reference>